<evidence type="ECO:0000256" key="6">
    <source>
        <dbReference type="SAM" id="Phobius"/>
    </source>
</evidence>
<dbReference type="PANTHER" id="PTHR12570:SF65">
    <property type="entry name" value="MAGNESIUM TRANSPORTER NIPA9-RELATED"/>
    <property type="match status" value="1"/>
</dbReference>
<evidence type="ECO:0000313" key="7">
    <source>
        <dbReference type="EMBL" id="GAA93742.1"/>
    </source>
</evidence>
<feature type="transmembrane region" description="Helical" evidence="6">
    <location>
        <begin position="286"/>
        <end position="312"/>
    </location>
</feature>
<dbReference type="OMA" id="EWITYPL"/>
<name>G7DT95_MIXOS</name>
<reference evidence="7 8" key="1">
    <citation type="journal article" date="2011" name="J. Gen. Appl. Microbiol.">
        <title>Draft genome sequencing of the enigmatic basidiomycete Mixia osmundae.</title>
        <authorList>
            <person name="Nishida H."/>
            <person name="Nagatsuka Y."/>
            <person name="Sugiyama J."/>
        </authorList>
    </citation>
    <scope>NUCLEOTIDE SEQUENCE [LARGE SCALE GENOMIC DNA]</scope>
    <source>
        <strain evidence="8">CBS 9802 / IAM 14324 / JCM 22182 / KY 12970</strain>
    </source>
</reference>
<comment type="subcellular location">
    <subcellularLocation>
        <location evidence="1">Membrane</location>
        <topology evidence="1">Multi-pass membrane protein</topology>
    </subcellularLocation>
</comment>
<dbReference type="Proteomes" id="UP000009131">
    <property type="component" value="Unassembled WGS sequence"/>
</dbReference>
<feature type="transmembrane region" description="Helical" evidence="6">
    <location>
        <begin position="255"/>
        <end position="274"/>
    </location>
</feature>
<keyword evidence="4 6" id="KW-0472">Membrane</keyword>
<evidence type="ECO:0000256" key="3">
    <source>
        <dbReference type="ARBA" id="ARBA00022989"/>
    </source>
</evidence>
<dbReference type="PANTHER" id="PTHR12570">
    <property type="match status" value="1"/>
</dbReference>
<dbReference type="Pfam" id="PF05653">
    <property type="entry name" value="Mg_trans_NIPA"/>
    <property type="match status" value="1"/>
</dbReference>
<proteinExistence type="predicted"/>
<keyword evidence="3 6" id="KW-1133">Transmembrane helix</keyword>
<dbReference type="GO" id="GO:0015095">
    <property type="term" value="F:magnesium ion transmembrane transporter activity"/>
    <property type="evidence" value="ECO:0007669"/>
    <property type="project" value="InterPro"/>
</dbReference>
<feature type="compositionally biased region" description="Basic and acidic residues" evidence="5">
    <location>
        <begin position="32"/>
        <end position="45"/>
    </location>
</feature>
<dbReference type="InterPro" id="IPR008521">
    <property type="entry name" value="Mg_trans_NIPA"/>
</dbReference>
<comment type="caution">
    <text evidence="7">The sequence shown here is derived from an EMBL/GenBank/DDBJ whole genome shotgun (WGS) entry which is preliminary data.</text>
</comment>
<evidence type="ECO:0000256" key="5">
    <source>
        <dbReference type="SAM" id="MobiDB-lite"/>
    </source>
</evidence>
<dbReference type="InterPro" id="IPR037185">
    <property type="entry name" value="EmrE-like"/>
</dbReference>
<dbReference type="OrthoDB" id="165382at2759"/>
<feature type="transmembrane region" description="Helical" evidence="6">
    <location>
        <begin position="381"/>
        <end position="399"/>
    </location>
</feature>
<feature type="compositionally biased region" description="Basic and acidic residues" evidence="5">
    <location>
        <begin position="403"/>
        <end position="428"/>
    </location>
</feature>
<feature type="region of interest" description="Disordered" evidence="5">
    <location>
        <begin position="472"/>
        <end position="523"/>
    </location>
</feature>
<feature type="transmembrane region" description="Helical" evidence="6">
    <location>
        <begin position="189"/>
        <end position="208"/>
    </location>
</feature>
<gene>
    <name evidence="7" type="primary">Mo00388</name>
    <name evidence="7" type="ORF">E5Q_00388</name>
</gene>
<dbReference type="eggNOG" id="KOG2922">
    <property type="taxonomic scope" value="Eukaryota"/>
</dbReference>
<dbReference type="GO" id="GO:0016020">
    <property type="term" value="C:membrane"/>
    <property type="evidence" value="ECO:0007669"/>
    <property type="project" value="UniProtKB-SubCell"/>
</dbReference>
<feature type="region of interest" description="Disordered" evidence="5">
    <location>
        <begin position="32"/>
        <end position="113"/>
    </location>
</feature>
<feature type="transmembrane region" description="Helical" evidence="6">
    <location>
        <begin position="6"/>
        <end position="25"/>
    </location>
</feature>
<evidence type="ECO:0000256" key="4">
    <source>
        <dbReference type="ARBA" id="ARBA00023136"/>
    </source>
</evidence>
<evidence type="ECO:0000256" key="2">
    <source>
        <dbReference type="ARBA" id="ARBA00022692"/>
    </source>
</evidence>
<feature type="compositionally biased region" description="Polar residues" evidence="5">
    <location>
        <begin position="503"/>
        <end position="516"/>
    </location>
</feature>
<dbReference type="AlphaFoldDB" id="G7DT95"/>
<dbReference type="EMBL" id="BABT02000025">
    <property type="protein sequence ID" value="GAA93742.1"/>
    <property type="molecule type" value="Genomic_DNA"/>
</dbReference>
<feature type="region of interest" description="Disordered" evidence="5">
    <location>
        <begin position="403"/>
        <end position="447"/>
    </location>
</feature>
<feature type="transmembrane region" description="Helical" evidence="6">
    <location>
        <begin position="162"/>
        <end position="183"/>
    </location>
</feature>
<feature type="compositionally biased region" description="Polar residues" evidence="5">
    <location>
        <begin position="47"/>
        <end position="56"/>
    </location>
</feature>
<protein>
    <submittedName>
        <fullName evidence="7">Uncharacterized protein</fullName>
    </submittedName>
</protein>
<feature type="compositionally biased region" description="Basic and acidic residues" evidence="5">
    <location>
        <begin position="138"/>
        <end position="149"/>
    </location>
</feature>
<sequence>MGASSLLGVALCSGGNVLISVALNVQKLSHKRIEEQQDSASEHGHGSQPTTPSTSHSCRHDQPEELSDSTTLAPGSPKPAFVLARPSVQDLKPPVTSPSGHERGDPFFATRQEEQGDVQYVTPIIKLPSSPTADEDQISPKDHPQERPSHARGGKTYLRSKLWWLGLTLMAIGEASNFISYGLAPASLVAPLGSVALIANCFVAPLLLKETFRKQDIIGIGMSVIGVSTVVISSQSSEQKLSPDELKRAIRGVGFIVYAIVSLVLIGILSFLSTRPVADRWIIIDVGLCALIGGFTVLTTKAISSFLNIIFLDMFREWITYPILLILVLTAVAQVNYLQKALQRFDSREVVPTQFVCFTLSAIIGSAVLYRDFANADFQRVLNFCFGVGIVFGGVRVLTRSQEDENDAGRQRKSPTDNERNRLLEQGDHVGYLTTSAHGPTPPRSIRRRSSALALTGRRMLSSGYVLIAHSPTASNPGSLIQRDSFGQRTRRRSSLDARQNEFPWSNTRTKSSQRASAADEET</sequence>
<dbReference type="InParanoid" id="G7DT95"/>
<dbReference type="RefSeq" id="XP_014571424.1">
    <property type="nucleotide sequence ID" value="XM_014715938.1"/>
</dbReference>
<accession>G7DT95</accession>
<evidence type="ECO:0000256" key="1">
    <source>
        <dbReference type="ARBA" id="ARBA00004141"/>
    </source>
</evidence>
<keyword evidence="8" id="KW-1185">Reference proteome</keyword>
<reference evidence="7 8" key="2">
    <citation type="journal article" date="2012" name="Open Biol.">
        <title>Characteristics of nucleosomes and linker DNA regions on the genome of the basidiomycete Mixia osmundae revealed by mono- and dinucleosome mapping.</title>
        <authorList>
            <person name="Nishida H."/>
            <person name="Kondo S."/>
            <person name="Matsumoto T."/>
            <person name="Suzuki Y."/>
            <person name="Yoshikawa H."/>
            <person name="Taylor T.D."/>
            <person name="Sugiyama J."/>
        </authorList>
    </citation>
    <scope>NUCLEOTIDE SEQUENCE [LARGE SCALE GENOMIC DNA]</scope>
    <source>
        <strain evidence="8">CBS 9802 / IAM 14324 / JCM 22182 / KY 12970</strain>
    </source>
</reference>
<organism evidence="7 8">
    <name type="scientific">Mixia osmundae (strain CBS 9802 / IAM 14324 / JCM 22182 / KY 12970)</name>
    <dbReference type="NCBI Taxonomy" id="764103"/>
    <lineage>
        <taxon>Eukaryota</taxon>
        <taxon>Fungi</taxon>
        <taxon>Dikarya</taxon>
        <taxon>Basidiomycota</taxon>
        <taxon>Pucciniomycotina</taxon>
        <taxon>Mixiomycetes</taxon>
        <taxon>Mixiales</taxon>
        <taxon>Mixiaceae</taxon>
        <taxon>Mixia</taxon>
    </lineage>
</organism>
<feature type="transmembrane region" description="Helical" evidence="6">
    <location>
        <begin position="318"/>
        <end position="338"/>
    </location>
</feature>
<dbReference type="SUPFAM" id="SSF103481">
    <property type="entry name" value="Multidrug resistance efflux transporter EmrE"/>
    <property type="match status" value="1"/>
</dbReference>
<feature type="transmembrane region" description="Helical" evidence="6">
    <location>
        <begin position="350"/>
        <end position="369"/>
    </location>
</feature>
<dbReference type="HOGENOM" id="CLU_012349_2_2_1"/>
<keyword evidence="2 6" id="KW-0812">Transmembrane</keyword>
<feature type="transmembrane region" description="Helical" evidence="6">
    <location>
        <begin position="217"/>
        <end position="235"/>
    </location>
</feature>
<feature type="region of interest" description="Disordered" evidence="5">
    <location>
        <begin position="128"/>
        <end position="152"/>
    </location>
</feature>
<evidence type="ECO:0000313" key="8">
    <source>
        <dbReference type="Proteomes" id="UP000009131"/>
    </source>
</evidence>